<sequence>MKNNKVVEATIKSIMPSARDIRMPEICGSQKSVCITDSDLGKYVHKFSHRKLALKNALVAGMLNSVGVPVPRVGVYEYHGNWVELYPFVHGKTLYECVGDGMPEESIRNVYGQLAEMFARMDKVNFSLIDGYKYSHVGQVTLSTVTDVNNAFMGNIYAGAVWMLNRGRAENRGLYHCGMTPKNVVMADNGRVAALVDMDEVAIADKNYAFSMMAAKYQQFGFNISDLMDVYENISGHELNRRRVKMMCDITNFGKRVMWAVSQHKNSKSH</sequence>
<dbReference type="EMBL" id="JADINE010000047">
    <property type="protein sequence ID" value="MBO8407566.1"/>
    <property type="molecule type" value="Genomic_DNA"/>
</dbReference>
<dbReference type="Proteomes" id="UP000721442">
    <property type="component" value="Unassembled WGS sequence"/>
</dbReference>
<reference evidence="1" key="2">
    <citation type="journal article" date="2021" name="PeerJ">
        <title>Extensive microbial diversity within the chicken gut microbiome revealed by metagenomics and culture.</title>
        <authorList>
            <person name="Gilroy R."/>
            <person name="Ravi A."/>
            <person name="Getino M."/>
            <person name="Pursley I."/>
            <person name="Horton D.L."/>
            <person name="Alikhan N.F."/>
            <person name="Baker D."/>
            <person name="Gharbi K."/>
            <person name="Hall N."/>
            <person name="Watson M."/>
            <person name="Adriaenssens E.M."/>
            <person name="Foster-Nyarko E."/>
            <person name="Jarju S."/>
            <person name="Secka A."/>
            <person name="Antonio M."/>
            <person name="Oren A."/>
            <person name="Chaudhuri R.R."/>
            <person name="La Ragione R."/>
            <person name="Hildebrand F."/>
            <person name="Pallen M.J."/>
        </authorList>
    </citation>
    <scope>NUCLEOTIDE SEQUENCE</scope>
    <source>
        <strain evidence="1">B1-16210</strain>
    </source>
</reference>
<protein>
    <recommendedName>
        <fullName evidence="3">Aminoglycoside phosphotransferase domain-containing protein</fullName>
    </recommendedName>
</protein>
<accession>A0A940ICE0</accession>
<dbReference type="SUPFAM" id="SSF56112">
    <property type="entry name" value="Protein kinase-like (PK-like)"/>
    <property type="match status" value="1"/>
</dbReference>
<name>A0A940ICE0_9PROT</name>
<dbReference type="AlphaFoldDB" id="A0A940ICE0"/>
<evidence type="ECO:0008006" key="3">
    <source>
        <dbReference type="Google" id="ProtNLM"/>
    </source>
</evidence>
<reference evidence="1" key="1">
    <citation type="submission" date="2020-10" db="EMBL/GenBank/DDBJ databases">
        <authorList>
            <person name="Gilroy R."/>
        </authorList>
    </citation>
    <scope>NUCLEOTIDE SEQUENCE</scope>
    <source>
        <strain evidence="1">B1-16210</strain>
    </source>
</reference>
<organism evidence="1 2">
    <name type="scientific">Candidatus Enterousia excrementavium</name>
    <dbReference type="NCBI Taxonomy" id="2840789"/>
    <lineage>
        <taxon>Bacteria</taxon>
        <taxon>Pseudomonadati</taxon>
        <taxon>Pseudomonadota</taxon>
        <taxon>Alphaproteobacteria</taxon>
        <taxon>Candidatus Enterousia</taxon>
    </lineage>
</organism>
<dbReference type="InterPro" id="IPR011009">
    <property type="entry name" value="Kinase-like_dom_sf"/>
</dbReference>
<evidence type="ECO:0000313" key="2">
    <source>
        <dbReference type="Proteomes" id="UP000721442"/>
    </source>
</evidence>
<proteinExistence type="predicted"/>
<evidence type="ECO:0000313" key="1">
    <source>
        <dbReference type="EMBL" id="MBO8407566.1"/>
    </source>
</evidence>
<gene>
    <name evidence="1" type="ORF">IAC77_03870</name>
</gene>
<comment type="caution">
    <text evidence="1">The sequence shown here is derived from an EMBL/GenBank/DDBJ whole genome shotgun (WGS) entry which is preliminary data.</text>
</comment>